<keyword evidence="1" id="KW-0238">DNA-binding</keyword>
<dbReference type="SUPFAM" id="SSF89447">
    <property type="entry name" value="AbrB/MazE/MraZ-like"/>
    <property type="match status" value="1"/>
</dbReference>
<name>A0A0R1HQB1_9LACO</name>
<sequence>MATTKLTAWGNSYGIRIPKALLKALDWQPNTELSLSLDHDQLIIQQLAKVSTVNQPLDDQLINRYFPIPDQLTGVALIDGNPYAYNIKNPWQITTPQYAKIIAVNQGTVYAVVIEPPADITQALNFKL</sequence>
<dbReference type="SMART" id="SM00966">
    <property type="entry name" value="SpoVT_AbrB"/>
    <property type="match status" value="1"/>
</dbReference>
<comment type="caution">
    <text evidence="3">The sequence shown here is derived from an EMBL/GenBank/DDBJ whole genome shotgun (WGS) entry which is preliminary data.</text>
</comment>
<dbReference type="GO" id="GO:0003677">
    <property type="term" value="F:DNA binding"/>
    <property type="evidence" value="ECO:0007669"/>
    <property type="project" value="UniProtKB-UniRule"/>
</dbReference>
<proteinExistence type="predicted"/>
<organism evidence="3 4">
    <name type="scientific">Secundilactobacillus kimchicus JCM 15530</name>
    <dbReference type="NCBI Taxonomy" id="1302272"/>
    <lineage>
        <taxon>Bacteria</taxon>
        <taxon>Bacillati</taxon>
        <taxon>Bacillota</taxon>
        <taxon>Bacilli</taxon>
        <taxon>Lactobacillales</taxon>
        <taxon>Lactobacillaceae</taxon>
        <taxon>Secundilactobacillus</taxon>
    </lineage>
</organism>
<dbReference type="PATRIC" id="fig|1302272.5.peg.1160"/>
<evidence type="ECO:0000313" key="4">
    <source>
        <dbReference type="Proteomes" id="UP000050911"/>
    </source>
</evidence>
<dbReference type="AlphaFoldDB" id="A0A0R1HQB1"/>
<dbReference type="InterPro" id="IPR037914">
    <property type="entry name" value="SpoVT-AbrB_sf"/>
</dbReference>
<reference evidence="3 4" key="1">
    <citation type="journal article" date="2015" name="Genome Announc.">
        <title>Expanding the biotechnology potential of lactobacilli through comparative genomics of 213 strains and associated genera.</title>
        <authorList>
            <person name="Sun Z."/>
            <person name="Harris H.M."/>
            <person name="McCann A."/>
            <person name="Guo C."/>
            <person name="Argimon S."/>
            <person name="Zhang W."/>
            <person name="Yang X."/>
            <person name="Jeffery I.B."/>
            <person name="Cooney J.C."/>
            <person name="Kagawa T.F."/>
            <person name="Liu W."/>
            <person name="Song Y."/>
            <person name="Salvetti E."/>
            <person name="Wrobel A."/>
            <person name="Rasinkangas P."/>
            <person name="Parkhill J."/>
            <person name="Rea M.C."/>
            <person name="O'Sullivan O."/>
            <person name="Ritari J."/>
            <person name="Douillard F.P."/>
            <person name="Paul Ross R."/>
            <person name="Yang R."/>
            <person name="Briner A.E."/>
            <person name="Felis G.E."/>
            <person name="de Vos W.M."/>
            <person name="Barrangou R."/>
            <person name="Klaenhammer T.R."/>
            <person name="Caufield P.W."/>
            <person name="Cui Y."/>
            <person name="Zhang H."/>
            <person name="O'Toole P.W."/>
        </authorList>
    </citation>
    <scope>NUCLEOTIDE SEQUENCE [LARGE SCALE GENOMIC DNA]</scope>
    <source>
        <strain evidence="3 4">JCM 15530</strain>
    </source>
</reference>
<dbReference type="PROSITE" id="PS51740">
    <property type="entry name" value="SPOVT_ABRB"/>
    <property type="match status" value="1"/>
</dbReference>
<feature type="domain" description="SpoVT-AbrB" evidence="2">
    <location>
        <begin position="4"/>
        <end position="49"/>
    </location>
</feature>
<dbReference type="Proteomes" id="UP000050911">
    <property type="component" value="Unassembled WGS sequence"/>
</dbReference>
<accession>A0A0R1HQB1</accession>
<dbReference type="EMBL" id="AZCX01000002">
    <property type="protein sequence ID" value="KRK48832.1"/>
    <property type="molecule type" value="Genomic_DNA"/>
</dbReference>
<dbReference type="Gene3D" id="2.10.260.10">
    <property type="match status" value="1"/>
</dbReference>
<dbReference type="Pfam" id="PF04014">
    <property type="entry name" value="MazE_antitoxin"/>
    <property type="match status" value="1"/>
</dbReference>
<protein>
    <recommendedName>
        <fullName evidence="2">SpoVT-AbrB domain-containing protein</fullName>
    </recommendedName>
</protein>
<keyword evidence="4" id="KW-1185">Reference proteome</keyword>
<dbReference type="RefSeq" id="WP_054659316.1">
    <property type="nucleotide sequence ID" value="NZ_AZCX01000002.1"/>
</dbReference>
<gene>
    <name evidence="3" type="ORF">FC96_GL001153</name>
</gene>
<dbReference type="STRING" id="1302272.FC96_GL001153"/>
<dbReference type="InterPro" id="IPR007159">
    <property type="entry name" value="SpoVT-AbrB_dom"/>
</dbReference>
<evidence type="ECO:0000256" key="1">
    <source>
        <dbReference type="PROSITE-ProRule" id="PRU01076"/>
    </source>
</evidence>
<dbReference type="OrthoDB" id="9795766at2"/>
<evidence type="ECO:0000313" key="3">
    <source>
        <dbReference type="EMBL" id="KRK48832.1"/>
    </source>
</evidence>
<evidence type="ECO:0000259" key="2">
    <source>
        <dbReference type="PROSITE" id="PS51740"/>
    </source>
</evidence>